<organism evidence="1 2">
    <name type="scientific">Portunus trituberculatus</name>
    <name type="common">Swimming crab</name>
    <name type="synonym">Neptunus trituberculatus</name>
    <dbReference type="NCBI Taxonomy" id="210409"/>
    <lineage>
        <taxon>Eukaryota</taxon>
        <taxon>Metazoa</taxon>
        <taxon>Ecdysozoa</taxon>
        <taxon>Arthropoda</taxon>
        <taxon>Crustacea</taxon>
        <taxon>Multicrustacea</taxon>
        <taxon>Malacostraca</taxon>
        <taxon>Eumalacostraca</taxon>
        <taxon>Eucarida</taxon>
        <taxon>Decapoda</taxon>
        <taxon>Pleocyemata</taxon>
        <taxon>Brachyura</taxon>
        <taxon>Eubrachyura</taxon>
        <taxon>Portunoidea</taxon>
        <taxon>Portunidae</taxon>
        <taxon>Portuninae</taxon>
        <taxon>Portunus</taxon>
    </lineage>
</organism>
<proteinExistence type="predicted"/>
<dbReference type="Proteomes" id="UP000324222">
    <property type="component" value="Unassembled WGS sequence"/>
</dbReference>
<name>A0A5B7K8Q7_PORTR</name>
<accession>A0A5B7K8Q7</accession>
<dbReference type="AlphaFoldDB" id="A0A5B7K8Q7"/>
<gene>
    <name evidence="1" type="ORF">E2C01_099110</name>
</gene>
<evidence type="ECO:0000313" key="1">
    <source>
        <dbReference type="EMBL" id="MPD03470.1"/>
    </source>
</evidence>
<evidence type="ECO:0000313" key="2">
    <source>
        <dbReference type="Proteomes" id="UP000324222"/>
    </source>
</evidence>
<sequence length="135" mass="15064">MCGIWRVFSSPESYCKPWNSITLGNEEYTDLHLFIAGVCGDVPPPLKTTSCVNGNLLYVFIRGAQLGRQVHRDICLRSSAVATIDISCNVCKFDYWEIITPAVPVEYSEINDNREEVWGGGCSLPRLGYIRLGLC</sequence>
<protein>
    <submittedName>
        <fullName evidence="1">Uncharacterized protein</fullName>
    </submittedName>
</protein>
<dbReference type="EMBL" id="VSRR010136238">
    <property type="protein sequence ID" value="MPD03470.1"/>
    <property type="molecule type" value="Genomic_DNA"/>
</dbReference>
<keyword evidence="2" id="KW-1185">Reference proteome</keyword>
<comment type="caution">
    <text evidence="1">The sequence shown here is derived from an EMBL/GenBank/DDBJ whole genome shotgun (WGS) entry which is preliminary data.</text>
</comment>
<reference evidence="1 2" key="1">
    <citation type="submission" date="2019-05" db="EMBL/GenBank/DDBJ databases">
        <title>Another draft genome of Portunus trituberculatus and its Hox gene families provides insights of decapod evolution.</title>
        <authorList>
            <person name="Jeong J.-H."/>
            <person name="Song I."/>
            <person name="Kim S."/>
            <person name="Choi T."/>
            <person name="Kim D."/>
            <person name="Ryu S."/>
            <person name="Kim W."/>
        </authorList>
    </citation>
    <scope>NUCLEOTIDE SEQUENCE [LARGE SCALE GENOMIC DNA]</scope>
    <source>
        <tissue evidence="1">Muscle</tissue>
    </source>
</reference>